<dbReference type="SMART" id="SM00487">
    <property type="entry name" value="DEXDc"/>
    <property type="match status" value="1"/>
</dbReference>
<protein>
    <recommendedName>
        <fullName evidence="16">DNA helicase RecQ</fullName>
        <ecNumber evidence="16">5.6.2.4</ecNumber>
    </recommendedName>
</protein>
<dbReference type="InterPro" id="IPR006293">
    <property type="entry name" value="DNA_helicase_ATP-dep_RecQ_bac"/>
</dbReference>
<dbReference type="InterPro" id="IPR036390">
    <property type="entry name" value="WH_DNA-bd_sf"/>
</dbReference>
<evidence type="ECO:0000256" key="7">
    <source>
        <dbReference type="ARBA" id="ARBA00022801"/>
    </source>
</evidence>
<dbReference type="AlphaFoldDB" id="A0A1H6KSN6"/>
<evidence type="ECO:0000259" key="17">
    <source>
        <dbReference type="PROSITE" id="PS50967"/>
    </source>
</evidence>
<dbReference type="InterPro" id="IPR018982">
    <property type="entry name" value="RQC_domain"/>
</dbReference>
<keyword evidence="13" id="KW-0234">DNA repair</keyword>
<comment type="cofactor">
    <cofactor evidence="2">
        <name>Zn(2+)</name>
        <dbReference type="ChEBI" id="CHEBI:29105"/>
    </cofactor>
</comment>
<dbReference type="FunFam" id="3.40.50.300:FF:000296">
    <property type="entry name" value="ATP-dependent DNA helicase RecQ"/>
    <property type="match status" value="1"/>
</dbReference>
<dbReference type="Proteomes" id="UP000198988">
    <property type="component" value="Unassembled WGS sequence"/>
</dbReference>
<dbReference type="Pfam" id="PF14493">
    <property type="entry name" value="HTH_40"/>
    <property type="match status" value="1"/>
</dbReference>
<dbReference type="InterPro" id="IPR010997">
    <property type="entry name" value="HRDC-like_sf"/>
</dbReference>
<dbReference type="Pfam" id="PF00570">
    <property type="entry name" value="HRDC"/>
    <property type="match status" value="1"/>
</dbReference>
<evidence type="ECO:0000256" key="1">
    <source>
        <dbReference type="ARBA" id="ARBA00001946"/>
    </source>
</evidence>
<evidence type="ECO:0000256" key="3">
    <source>
        <dbReference type="ARBA" id="ARBA00005446"/>
    </source>
</evidence>
<dbReference type="GO" id="GO:0030894">
    <property type="term" value="C:replisome"/>
    <property type="evidence" value="ECO:0007669"/>
    <property type="project" value="TreeGrafter"/>
</dbReference>
<dbReference type="RefSeq" id="WP_090715703.1">
    <property type="nucleotide sequence ID" value="NZ_CAESAP020000363.1"/>
</dbReference>
<evidence type="ECO:0000313" key="23">
    <source>
        <dbReference type="Proteomes" id="UP000198988"/>
    </source>
</evidence>
<dbReference type="GO" id="GO:0043138">
    <property type="term" value="F:3'-5' DNA helicase activity"/>
    <property type="evidence" value="ECO:0007669"/>
    <property type="project" value="UniProtKB-EC"/>
</dbReference>
<dbReference type="Gene3D" id="3.40.50.300">
    <property type="entry name" value="P-loop containing nucleotide triphosphate hydrolases"/>
    <property type="match status" value="2"/>
</dbReference>
<keyword evidence="6" id="KW-0227">DNA damage</keyword>
<evidence type="ECO:0000256" key="8">
    <source>
        <dbReference type="ARBA" id="ARBA00022806"/>
    </source>
</evidence>
<evidence type="ECO:0000256" key="4">
    <source>
        <dbReference type="ARBA" id="ARBA00022723"/>
    </source>
</evidence>
<dbReference type="PROSITE" id="PS50967">
    <property type="entry name" value="HRDC"/>
    <property type="match status" value="1"/>
</dbReference>
<dbReference type="NCBIfam" id="TIGR00614">
    <property type="entry name" value="recQ_fam"/>
    <property type="match status" value="1"/>
</dbReference>
<keyword evidence="7" id="KW-0378">Hydrolase</keyword>
<dbReference type="InterPro" id="IPR044876">
    <property type="entry name" value="HRDC_dom_sf"/>
</dbReference>
<dbReference type="InterPro" id="IPR004589">
    <property type="entry name" value="DNA_helicase_ATP-dep_RecQ"/>
</dbReference>
<organism evidence="21 23">
    <name type="scientific">Bathymodiolus azoricus thioautotrophic gill symbiont</name>
    <dbReference type="NCBI Taxonomy" id="235205"/>
    <lineage>
        <taxon>Bacteria</taxon>
        <taxon>Pseudomonadati</taxon>
        <taxon>Pseudomonadota</taxon>
        <taxon>Gammaproteobacteria</taxon>
        <taxon>sulfur-oxidizing symbionts</taxon>
    </lineage>
</organism>
<dbReference type="GO" id="GO:0003677">
    <property type="term" value="F:DNA binding"/>
    <property type="evidence" value="ECO:0007669"/>
    <property type="project" value="UniProtKB-KW"/>
</dbReference>
<dbReference type="PROSITE" id="PS51194">
    <property type="entry name" value="HELICASE_CTER"/>
    <property type="match status" value="1"/>
</dbReference>
<dbReference type="STRING" id="235205.BAZSYMB_SCAFFOLD00034_8"/>
<dbReference type="InterPro" id="IPR014001">
    <property type="entry name" value="Helicase_ATP-bd"/>
</dbReference>
<dbReference type="InterPro" id="IPR036388">
    <property type="entry name" value="WH-like_DNA-bd_sf"/>
</dbReference>
<dbReference type="GO" id="GO:0005524">
    <property type="term" value="F:ATP binding"/>
    <property type="evidence" value="ECO:0007669"/>
    <property type="project" value="UniProtKB-KW"/>
</dbReference>
<evidence type="ECO:0000256" key="15">
    <source>
        <dbReference type="ARBA" id="ARBA00034617"/>
    </source>
</evidence>
<dbReference type="PANTHER" id="PTHR13710:SF105">
    <property type="entry name" value="ATP-DEPENDENT DNA HELICASE Q1"/>
    <property type="match status" value="1"/>
</dbReference>
<evidence type="ECO:0000313" key="21">
    <source>
        <dbReference type="EMBL" id="SEH76919.1"/>
    </source>
</evidence>
<dbReference type="InterPro" id="IPR032284">
    <property type="entry name" value="RecQ_Zn-bd"/>
</dbReference>
<dbReference type="GO" id="GO:0006260">
    <property type="term" value="P:DNA replication"/>
    <property type="evidence" value="ECO:0007669"/>
    <property type="project" value="InterPro"/>
</dbReference>
<dbReference type="CDD" id="cd18794">
    <property type="entry name" value="SF2_C_RecQ"/>
    <property type="match status" value="1"/>
</dbReference>
<dbReference type="NCBIfam" id="TIGR01389">
    <property type="entry name" value="recQ"/>
    <property type="match status" value="1"/>
</dbReference>
<dbReference type="InterPro" id="IPR011545">
    <property type="entry name" value="DEAD/DEAH_box_helicase_dom"/>
</dbReference>
<dbReference type="InterPro" id="IPR002121">
    <property type="entry name" value="HRDC_dom"/>
</dbReference>
<dbReference type="SUPFAM" id="SSF46785">
    <property type="entry name" value="Winged helix' DNA-binding domain"/>
    <property type="match status" value="1"/>
</dbReference>
<name>A0A1H6KSN6_9GAMM</name>
<dbReference type="PANTHER" id="PTHR13710">
    <property type="entry name" value="DNA HELICASE RECQ FAMILY MEMBER"/>
    <property type="match status" value="1"/>
</dbReference>
<evidence type="ECO:0000313" key="20">
    <source>
        <dbReference type="EMBL" id="SEH64729.1"/>
    </source>
</evidence>
<dbReference type="Gene3D" id="1.10.150.80">
    <property type="entry name" value="HRDC domain"/>
    <property type="match status" value="1"/>
</dbReference>
<dbReference type="GO" id="GO:0009378">
    <property type="term" value="F:four-way junction helicase activity"/>
    <property type="evidence" value="ECO:0007669"/>
    <property type="project" value="TreeGrafter"/>
</dbReference>
<keyword evidence="5" id="KW-0547">Nucleotide-binding</keyword>
<comment type="catalytic activity">
    <reaction evidence="15">
        <text>Couples ATP hydrolysis with the unwinding of duplex DNA by translocating in the 3'-5' direction.</text>
        <dbReference type="EC" id="5.6.2.4"/>
    </reaction>
</comment>
<dbReference type="GO" id="GO:0043590">
    <property type="term" value="C:bacterial nucleoid"/>
    <property type="evidence" value="ECO:0007669"/>
    <property type="project" value="TreeGrafter"/>
</dbReference>
<dbReference type="Proteomes" id="UP000198559">
    <property type="component" value="Unassembled WGS sequence"/>
</dbReference>
<accession>A0A1H6KSN6</accession>
<dbReference type="InterPro" id="IPR027417">
    <property type="entry name" value="P-loop_NTPase"/>
</dbReference>
<evidence type="ECO:0000256" key="16">
    <source>
        <dbReference type="NCBIfam" id="TIGR01389"/>
    </source>
</evidence>
<dbReference type="Pfam" id="PF00270">
    <property type="entry name" value="DEAD"/>
    <property type="match status" value="1"/>
</dbReference>
<evidence type="ECO:0000256" key="6">
    <source>
        <dbReference type="ARBA" id="ARBA00022763"/>
    </source>
</evidence>
<dbReference type="SUPFAM" id="SSF47819">
    <property type="entry name" value="HRDC-like"/>
    <property type="match status" value="1"/>
</dbReference>
<dbReference type="CDD" id="cd17920">
    <property type="entry name" value="DEXHc_RecQ"/>
    <property type="match status" value="1"/>
</dbReference>
<evidence type="ECO:0000259" key="18">
    <source>
        <dbReference type="PROSITE" id="PS51192"/>
    </source>
</evidence>
<comment type="cofactor">
    <cofactor evidence="1">
        <name>Mg(2+)</name>
        <dbReference type="ChEBI" id="CHEBI:18420"/>
    </cofactor>
</comment>
<keyword evidence="11" id="KW-0238">DNA-binding</keyword>
<keyword evidence="9" id="KW-0862">Zinc</keyword>
<keyword evidence="10" id="KW-0067">ATP-binding</keyword>
<dbReference type="EMBL" id="CVUD02000065">
    <property type="protein sequence ID" value="SEH64729.1"/>
    <property type="molecule type" value="Genomic_DNA"/>
</dbReference>
<dbReference type="EC" id="5.6.2.4" evidence="16"/>
<dbReference type="SMART" id="SM00341">
    <property type="entry name" value="HRDC"/>
    <property type="match status" value="1"/>
</dbReference>
<reference evidence="22 23" key="2">
    <citation type="submission" date="2016-06" db="EMBL/GenBank/DDBJ databases">
        <authorList>
            <person name="Petersen J."/>
            <person name="Sayavedra L."/>
        </authorList>
    </citation>
    <scope>NUCLEOTIDE SEQUENCE [LARGE SCALE GENOMIC DNA]</scope>
    <source>
        <strain evidence="23">BazSymA</strain>
        <strain evidence="22">BazSymB</strain>
    </source>
</reference>
<dbReference type="InterPro" id="IPR029491">
    <property type="entry name" value="Helicase_HTH"/>
</dbReference>
<dbReference type="Pfam" id="PF09382">
    <property type="entry name" value="RQC"/>
    <property type="match status" value="1"/>
</dbReference>
<dbReference type="Pfam" id="PF00271">
    <property type="entry name" value="Helicase_C"/>
    <property type="match status" value="1"/>
</dbReference>
<feature type="domain" description="Helicase ATP-binding" evidence="18">
    <location>
        <begin position="25"/>
        <end position="193"/>
    </location>
</feature>
<dbReference type="Gene3D" id="1.10.10.10">
    <property type="entry name" value="Winged helix-like DNA-binding domain superfamily/Winged helix DNA-binding domain"/>
    <property type="match status" value="1"/>
</dbReference>
<evidence type="ECO:0000313" key="22">
    <source>
        <dbReference type="Proteomes" id="UP000198559"/>
    </source>
</evidence>
<comment type="similarity">
    <text evidence="3">Belongs to the helicase family. RecQ subfamily.</text>
</comment>
<evidence type="ECO:0000256" key="12">
    <source>
        <dbReference type="ARBA" id="ARBA00023172"/>
    </source>
</evidence>
<dbReference type="GO" id="GO:0005737">
    <property type="term" value="C:cytoplasm"/>
    <property type="evidence" value="ECO:0007669"/>
    <property type="project" value="TreeGrafter"/>
</dbReference>
<dbReference type="GO" id="GO:0006281">
    <property type="term" value="P:DNA repair"/>
    <property type="evidence" value="ECO:0007669"/>
    <property type="project" value="UniProtKB-KW"/>
</dbReference>
<dbReference type="SUPFAM" id="SSF52540">
    <property type="entry name" value="P-loop containing nucleoside triphosphate hydrolases"/>
    <property type="match status" value="1"/>
</dbReference>
<evidence type="ECO:0000256" key="13">
    <source>
        <dbReference type="ARBA" id="ARBA00023204"/>
    </source>
</evidence>
<dbReference type="PROSITE" id="PS51192">
    <property type="entry name" value="HELICASE_ATP_BIND_1"/>
    <property type="match status" value="1"/>
</dbReference>
<evidence type="ECO:0000256" key="2">
    <source>
        <dbReference type="ARBA" id="ARBA00001947"/>
    </source>
</evidence>
<keyword evidence="12" id="KW-0233">DNA recombination</keyword>
<keyword evidence="4" id="KW-0479">Metal-binding</keyword>
<dbReference type="EMBL" id="CDSC02000183">
    <property type="protein sequence ID" value="SEH76919.1"/>
    <property type="molecule type" value="Genomic_DNA"/>
</dbReference>
<proteinExistence type="inferred from homology"/>
<feature type="domain" description="Helicase C-terminal" evidence="19">
    <location>
        <begin position="216"/>
        <end position="364"/>
    </location>
</feature>
<dbReference type="Pfam" id="PF16124">
    <property type="entry name" value="RecQ_Zn_bind"/>
    <property type="match status" value="1"/>
</dbReference>
<gene>
    <name evidence="21" type="ORF">BAZSYMA_ACONTIG00277_6</name>
    <name evidence="20" type="ORF">BAZSYMB_SCAFFOLD00034_8</name>
</gene>
<reference evidence="21" key="1">
    <citation type="submission" date="2016-06" db="EMBL/GenBank/DDBJ databases">
        <authorList>
            <person name="Olsen C.W."/>
            <person name="Carey S."/>
            <person name="Hinshaw L."/>
            <person name="Karasin A.I."/>
        </authorList>
    </citation>
    <scope>NUCLEOTIDE SEQUENCE [LARGE SCALE GENOMIC DNA]</scope>
    <source>
        <strain evidence="21">BazSymA</strain>
        <strain evidence="20">BazSymB</strain>
    </source>
</reference>
<dbReference type="GO" id="GO:0006310">
    <property type="term" value="P:DNA recombination"/>
    <property type="evidence" value="ECO:0007669"/>
    <property type="project" value="UniProtKB-UniRule"/>
</dbReference>
<evidence type="ECO:0000256" key="10">
    <source>
        <dbReference type="ARBA" id="ARBA00022840"/>
    </source>
</evidence>
<sequence length="732" mass="82718">MANKQQILQAVFGFDSFRPLQEQAVDKILAGEDVLLILPTGGGKSLCYQLPALLMDGVLVVVSPLLALMQDQILGLENKGVKAAMLSSMQNMEEIRATEAALRNQEIKVLFVAPERLQNAYFLSFLKSIKIAFFAVDEAHCVSEWGHEFRADYRQLGLLKTNFPNIIVAAFTATATHQVEKDIVVQLNFKQKDSIIRGTVFRDNLYISAAARQGNGNQQILDFLEKHLNEQGIIYAQSRAKTESLTKFLQEKGLSAQAYHAGLDTQKRKDIFSDFIHEKTDIMVATIAFGMGIDKSDIRFVVHTSIPKTVEAYYQEIGRAGRDGLPSDVLLLYSTADIGQQARFIEEIENEDYKKLAFKKLNIVKQYAFSEGCRHQALSRYFDDEISPCATLCDNCTEPDTERQDITELAQKFLSTIYRTEQLFGQNYIIDVLRGSKVQRILNNKHDELTVYGIGKDCSKPQWKIVGDRLLELEIIQVAGEYGSLKLTDKAKPILQSVASVDMRATHFKSSKPSVVKKSAPPKYDVDEAIFESLRALRSEIARETSMPAYIIFDNKTLQEIAYFLPNNEAKFLQINGVGAVKYKKYGEQFLALINTLRTNDFQEPEHKKVAQVELKYEASKPKQPDVHLHKTYHSTLVLIQQGLSVEEIMKNRDFATSTVLGHINKLVEENLINDVQRHTLFSQVPQNPALDDWVKQGIDLMGSIESIQSYLAICKQLEYGKTDINEEQDDV</sequence>
<evidence type="ECO:0000259" key="19">
    <source>
        <dbReference type="PROSITE" id="PS51194"/>
    </source>
</evidence>
<evidence type="ECO:0000256" key="9">
    <source>
        <dbReference type="ARBA" id="ARBA00022833"/>
    </source>
</evidence>
<keyword evidence="14" id="KW-0413">Isomerase</keyword>
<dbReference type="InterPro" id="IPR001650">
    <property type="entry name" value="Helicase_C-like"/>
</dbReference>
<dbReference type="GO" id="GO:0009432">
    <property type="term" value="P:SOS response"/>
    <property type="evidence" value="ECO:0007669"/>
    <property type="project" value="UniProtKB-UniRule"/>
</dbReference>
<keyword evidence="8 21" id="KW-0347">Helicase</keyword>
<dbReference type="GO" id="GO:0016787">
    <property type="term" value="F:hydrolase activity"/>
    <property type="evidence" value="ECO:0007669"/>
    <property type="project" value="UniProtKB-KW"/>
</dbReference>
<feature type="domain" description="HRDC" evidence="17">
    <location>
        <begin position="524"/>
        <end position="604"/>
    </location>
</feature>
<evidence type="ECO:0000256" key="11">
    <source>
        <dbReference type="ARBA" id="ARBA00023125"/>
    </source>
</evidence>
<dbReference type="OrthoDB" id="9760034at2"/>
<dbReference type="SMART" id="SM00956">
    <property type="entry name" value="RQC"/>
    <property type="match status" value="1"/>
</dbReference>
<dbReference type="SMART" id="SM00490">
    <property type="entry name" value="HELICc"/>
    <property type="match status" value="1"/>
</dbReference>
<evidence type="ECO:0000256" key="5">
    <source>
        <dbReference type="ARBA" id="ARBA00022741"/>
    </source>
</evidence>
<evidence type="ECO:0000256" key="14">
    <source>
        <dbReference type="ARBA" id="ARBA00023235"/>
    </source>
</evidence>
<dbReference type="GO" id="GO:0046872">
    <property type="term" value="F:metal ion binding"/>
    <property type="evidence" value="ECO:0007669"/>
    <property type="project" value="UniProtKB-KW"/>
</dbReference>